<protein>
    <submittedName>
        <fullName evidence="2">Uncharacterized protein</fullName>
    </submittedName>
</protein>
<dbReference type="VEuPathDB" id="AmoebaDB:ACA1_315590"/>
<name>L8H0Y1_ACACF</name>
<evidence type="ECO:0000313" key="3">
    <source>
        <dbReference type="Proteomes" id="UP000011083"/>
    </source>
</evidence>
<feature type="region of interest" description="Disordered" evidence="1">
    <location>
        <begin position="73"/>
        <end position="118"/>
    </location>
</feature>
<feature type="compositionally biased region" description="Basic residues" evidence="1">
    <location>
        <begin position="106"/>
        <end position="118"/>
    </location>
</feature>
<keyword evidence="3" id="KW-1185">Reference proteome</keyword>
<gene>
    <name evidence="2" type="ORF">ACA1_315590</name>
</gene>
<dbReference type="RefSeq" id="XP_004340040.1">
    <property type="nucleotide sequence ID" value="XM_004339992.1"/>
</dbReference>
<feature type="compositionally biased region" description="Acidic residues" evidence="1">
    <location>
        <begin position="80"/>
        <end position="101"/>
    </location>
</feature>
<organism evidence="2 3">
    <name type="scientific">Acanthamoeba castellanii (strain ATCC 30010 / Neff)</name>
    <dbReference type="NCBI Taxonomy" id="1257118"/>
    <lineage>
        <taxon>Eukaryota</taxon>
        <taxon>Amoebozoa</taxon>
        <taxon>Discosea</taxon>
        <taxon>Longamoebia</taxon>
        <taxon>Centramoebida</taxon>
        <taxon>Acanthamoebidae</taxon>
        <taxon>Acanthamoeba</taxon>
    </lineage>
</organism>
<accession>L8H0Y1</accession>
<dbReference type="AlphaFoldDB" id="L8H0Y1"/>
<evidence type="ECO:0000256" key="1">
    <source>
        <dbReference type="SAM" id="MobiDB-lite"/>
    </source>
</evidence>
<sequence>MSIFAQAFPVGGGAEAEEEEESSVFGAAPVRMRLNKPAANRFILAHNKVQFAKQAESAARAKLIAAQPFVGGKPLKPTFGEEEEEEEEQGWCGEEEDEEEAPAPKPKPKAKAARVAVRRGRLSAPAAAAVPPAPHPTPIAPKRIAKRASLAAAAAVASPVVKPKPKKKQQQQQTVVFMDEEGAEHQFDDSSMTVAVEPPSPAKPASTTTTKRKTAKAKAAAAAKPKPARRRAPPKPFADVQEVLPPADDADDVDRELDVGAGDTMTTTTTTKTTTTKTKTGPQKQVLVRRSLRILMKENPQVKSRFASLTQPPAMWTEHGRRARAEKREGANKDSRHKKLEALRAAALAPQPVPLTVPGLPTNWVCNLIVPTFLCPPSANGGAPPTLRPPAPGASTLFASLFS</sequence>
<feature type="region of interest" description="Disordered" evidence="1">
    <location>
        <begin position="186"/>
        <end position="283"/>
    </location>
</feature>
<feature type="compositionally biased region" description="Low complexity" evidence="1">
    <location>
        <begin position="264"/>
        <end position="280"/>
    </location>
</feature>
<dbReference type="KEGG" id="acan:ACA1_315590"/>
<dbReference type="GeneID" id="14918781"/>
<dbReference type="EMBL" id="KB007964">
    <property type="protein sequence ID" value="ELR18021.1"/>
    <property type="molecule type" value="Genomic_DNA"/>
</dbReference>
<reference evidence="2 3" key="1">
    <citation type="journal article" date="2013" name="Genome Biol.">
        <title>Genome of Acanthamoeba castellanii highlights extensive lateral gene transfer and early evolution of tyrosine kinase signaling.</title>
        <authorList>
            <person name="Clarke M."/>
            <person name="Lohan A.J."/>
            <person name="Liu B."/>
            <person name="Lagkouvardos I."/>
            <person name="Roy S."/>
            <person name="Zafar N."/>
            <person name="Bertelli C."/>
            <person name="Schilde C."/>
            <person name="Kianianmomeni A."/>
            <person name="Burglin T.R."/>
            <person name="Frech C."/>
            <person name="Turcotte B."/>
            <person name="Kopec K.O."/>
            <person name="Synnott J.M."/>
            <person name="Choo C."/>
            <person name="Paponov I."/>
            <person name="Finkler A."/>
            <person name="Soon Heng Tan C."/>
            <person name="Hutchins A.P."/>
            <person name="Weinmeier T."/>
            <person name="Rattei T."/>
            <person name="Chu J.S."/>
            <person name="Gimenez G."/>
            <person name="Irimia M."/>
            <person name="Rigden D.J."/>
            <person name="Fitzpatrick D.A."/>
            <person name="Lorenzo-Morales J."/>
            <person name="Bateman A."/>
            <person name="Chiu C.H."/>
            <person name="Tang P."/>
            <person name="Hegemann P."/>
            <person name="Fromm H."/>
            <person name="Raoult D."/>
            <person name="Greub G."/>
            <person name="Miranda-Saavedra D."/>
            <person name="Chen N."/>
            <person name="Nash P."/>
            <person name="Ginger M.L."/>
            <person name="Horn M."/>
            <person name="Schaap P."/>
            <person name="Caler L."/>
            <person name="Loftus B."/>
        </authorList>
    </citation>
    <scope>NUCLEOTIDE SEQUENCE [LARGE SCALE GENOMIC DNA]</scope>
    <source>
        <strain evidence="2 3">Neff</strain>
    </source>
</reference>
<proteinExistence type="predicted"/>
<evidence type="ECO:0000313" key="2">
    <source>
        <dbReference type="EMBL" id="ELR18021.1"/>
    </source>
</evidence>
<dbReference type="Proteomes" id="UP000011083">
    <property type="component" value="Unassembled WGS sequence"/>
</dbReference>